<proteinExistence type="predicted"/>
<name>A0A7W9A4B6_9CAUL</name>
<evidence type="ECO:0000313" key="2">
    <source>
        <dbReference type="Proteomes" id="UP000548978"/>
    </source>
</evidence>
<keyword evidence="2" id="KW-1185">Reference proteome</keyword>
<accession>A0A7W9A4B6</accession>
<dbReference type="EMBL" id="JACIJB010000007">
    <property type="protein sequence ID" value="MBB5661068.1"/>
    <property type="molecule type" value="Genomic_DNA"/>
</dbReference>
<dbReference type="RefSeq" id="WP_164462025.1">
    <property type="nucleotide sequence ID" value="NZ_JACIJB010000007.1"/>
</dbReference>
<organism evidence="1 2">
    <name type="scientific">Brevundimonas halotolerans</name>
    <dbReference type="NCBI Taxonomy" id="69670"/>
    <lineage>
        <taxon>Bacteria</taxon>
        <taxon>Pseudomonadati</taxon>
        <taxon>Pseudomonadota</taxon>
        <taxon>Alphaproteobacteria</taxon>
        <taxon>Caulobacterales</taxon>
        <taxon>Caulobacteraceae</taxon>
        <taxon>Brevundimonas</taxon>
    </lineage>
</organism>
<dbReference type="Proteomes" id="UP000548978">
    <property type="component" value="Unassembled WGS sequence"/>
</dbReference>
<sequence length="144" mass="15195">MHSITLYLPGEVIEPRVPAGILATYVGALKERATIEFSAHSHAGVSGVIVVMIKPGQESRSWLVTGTPVQTEIRDSIEQAFEAVVAPNVSGGPVVFGLVFSAWGGGEPPPGMPMPIPESWNVLSGPEGRLMDDAFFNEVGMLPG</sequence>
<evidence type="ECO:0000313" key="1">
    <source>
        <dbReference type="EMBL" id="MBB5661068.1"/>
    </source>
</evidence>
<reference evidence="1 2" key="1">
    <citation type="submission" date="2020-08" db="EMBL/GenBank/DDBJ databases">
        <title>Genomic Encyclopedia of Type Strains, Phase IV (KMG-IV): sequencing the most valuable type-strain genomes for metagenomic binning, comparative biology and taxonomic classification.</title>
        <authorList>
            <person name="Goeker M."/>
        </authorList>
    </citation>
    <scope>NUCLEOTIDE SEQUENCE [LARGE SCALE GENOMIC DNA]</scope>
    <source>
        <strain evidence="1 2">DSM 24448</strain>
    </source>
</reference>
<dbReference type="AlphaFoldDB" id="A0A7W9A4B6"/>
<gene>
    <name evidence="1" type="ORF">FHS65_001826</name>
</gene>
<protein>
    <submittedName>
        <fullName evidence="1">Uncharacterized protein</fullName>
    </submittedName>
</protein>
<comment type="caution">
    <text evidence="1">The sequence shown here is derived from an EMBL/GenBank/DDBJ whole genome shotgun (WGS) entry which is preliminary data.</text>
</comment>